<dbReference type="AlphaFoldDB" id="A0A4C1ZI86"/>
<accession>A0A4C1ZI86</accession>
<name>A0A4C1ZI86_EUMVA</name>
<evidence type="ECO:0000313" key="2">
    <source>
        <dbReference type="Proteomes" id="UP000299102"/>
    </source>
</evidence>
<gene>
    <name evidence="1" type="ORF">EVAR_63208_1</name>
</gene>
<organism evidence="1 2">
    <name type="scientific">Eumeta variegata</name>
    <name type="common">Bagworm moth</name>
    <name type="synonym">Eumeta japonica</name>
    <dbReference type="NCBI Taxonomy" id="151549"/>
    <lineage>
        <taxon>Eukaryota</taxon>
        <taxon>Metazoa</taxon>
        <taxon>Ecdysozoa</taxon>
        <taxon>Arthropoda</taxon>
        <taxon>Hexapoda</taxon>
        <taxon>Insecta</taxon>
        <taxon>Pterygota</taxon>
        <taxon>Neoptera</taxon>
        <taxon>Endopterygota</taxon>
        <taxon>Lepidoptera</taxon>
        <taxon>Glossata</taxon>
        <taxon>Ditrysia</taxon>
        <taxon>Tineoidea</taxon>
        <taxon>Psychidae</taxon>
        <taxon>Oiketicinae</taxon>
        <taxon>Eumeta</taxon>
    </lineage>
</organism>
<dbReference type="EMBL" id="BGZK01001863">
    <property type="protein sequence ID" value="GBP87488.1"/>
    <property type="molecule type" value="Genomic_DNA"/>
</dbReference>
<protein>
    <submittedName>
        <fullName evidence="1">Uncharacterized protein</fullName>
    </submittedName>
</protein>
<comment type="caution">
    <text evidence="1">The sequence shown here is derived from an EMBL/GenBank/DDBJ whole genome shotgun (WGS) entry which is preliminary data.</text>
</comment>
<evidence type="ECO:0000313" key="1">
    <source>
        <dbReference type="EMBL" id="GBP87488.1"/>
    </source>
</evidence>
<proteinExistence type="predicted"/>
<reference evidence="1 2" key="1">
    <citation type="journal article" date="2019" name="Commun. Biol.">
        <title>The bagworm genome reveals a unique fibroin gene that provides high tensile strength.</title>
        <authorList>
            <person name="Kono N."/>
            <person name="Nakamura H."/>
            <person name="Ohtoshi R."/>
            <person name="Tomita M."/>
            <person name="Numata K."/>
            <person name="Arakawa K."/>
        </authorList>
    </citation>
    <scope>NUCLEOTIDE SEQUENCE [LARGE SCALE GENOMIC DNA]</scope>
</reference>
<dbReference type="Proteomes" id="UP000299102">
    <property type="component" value="Unassembled WGS sequence"/>
</dbReference>
<keyword evidence="2" id="KW-1185">Reference proteome</keyword>
<sequence length="89" mass="9851">MCAQKPQLTNEGHLRPQIVAHRNYLEAVPGAGLSITGQERAFTSLRDKLLNNLASSYAIEKDTRTNASAVKWAPIYKLWRQAASTKLNG</sequence>